<evidence type="ECO:0000313" key="2">
    <source>
        <dbReference type="EMBL" id="KTD44134.1"/>
    </source>
</evidence>
<feature type="transmembrane region" description="Helical" evidence="1">
    <location>
        <begin position="6"/>
        <end position="25"/>
    </location>
</feature>
<dbReference type="EMBL" id="LNYR01000043">
    <property type="protein sequence ID" value="KTD44134.1"/>
    <property type="molecule type" value="Genomic_DNA"/>
</dbReference>
<keyword evidence="1" id="KW-1133">Transmembrane helix</keyword>
<dbReference type="Proteomes" id="UP000054639">
    <property type="component" value="Unassembled WGS sequence"/>
</dbReference>
<feature type="transmembrane region" description="Helical" evidence="1">
    <location>
        <begin position="62"/>
        <end position="82"/>
    </location>
</feature>
<name>A0A378P8V1_9GAMM</name>
<gene>
    <name evidence="2" type="ORF">Lqua_2954</name>
    <name evidence="3" type="ORF">NCTC12376_03434</name>
</gene>
<accession>A0A378P8V1</accession>
<reference evidence="2 4" key="1">
    <citation type="submission" date="2015-11" db="EMBL/GenBank/DDBJ databases">
        <title>Genomic analysis of 38 Legionella species identifies large and diverse effector repertoires.</title>
        <authorList>
            <person name="Burstein D."/>
            <person name="Amaro F."/>
            <person name="Zusman T."/>
            <person name="Lifshitz Z."/>
            <person name="Cohen O."/>
            <person name="Gilbert J.A."/>
            <person name="Pupko T."/>
            <person name="Shuman H.A."/>
            <person name="Segal G."/>
        </authorList>
    </citation>
    <scope>NUCLEOTIDE SEQUENCE [LARGE SCALE GENOMIC DNA]</scope>
    <source>
        <strain evidence="2 4">ATCC 49507</strain>
    </source>
</reference>
<evidence type="ECO:0000313" key="3">
    <source>
        <dbReference type="EMBL" id="STY82969.1"/>
    </source>
</evidence>
<sequence>MDSIGAMRIFALCMATILPTLYYIFSTSIKRACLFFSITISMYLLFEFLYLSGPFWLSDHRFFAAVGIITGCLLIQFCRIHLIKYIFKRGEQLLN</sequence>
<proteinExistence type="predicted"/>
<dbReference type="Proteomes" id="UP000254230">
    <property type="component" value="Unassembled WGS sequence"/>
</dbReference>
<organism evidence="3 5">
    <name type="scientific">Legionella quateirensis</name>
    <dbReference type="NCBI Taxonomy" id="45072"/>
    <lineage>
        <taxon>Bacteria</taxon>
        <taxon>Pseudomonadati</taxon>
        <taxon>Pseudomonadota</taxon>
        <taxon>Gammaproteobacteria</taxon>
        <taxon>Legionellales</taxon>
        <taxon>Legionellaceae</taxon>
        <taxon>Legionella</taxon>
    </lineage>
</organism>
<feature type="transmembrane region" description="Helical" evidence="1">
    <location>
        <begin position="32"/>
        <end position="50"/>
    </location>
</feature>
<keyword evidence="1" id="KW-0812">Transmembrane</keyword>
<reference evidence="3 5" key="2">
    <citation type="submission" date="2018-06" db="EMBL/GenBank/DDBJ databases">
        <authorList>
            <consortium name="Pathogen Informatics"/>
            <person name="Doyle S."/>
        </authorList>
    </citation>
    <scope>NUCLEOTIDE SEQUENCE [LARGE SCALE GENOMIC DNA]</scope>
    <source>
        <strain evidence="3 5">NCTC12376</strain>
    </source>
</reference>
<keyword evidence="4" id="KW-1185">Reference proteome</keyword>
<evidence type="ECO:0000256" key="1">
    <source>
        <dbReference type="SAM" id="Phobius"/>
    </source>
</evidence>
<dbReference type="RefSeq" id="WP_058475080.1">
    <property type="nucleotide sequence ID" value="NZ_CAAAIL010000017.1"/>
</dbReference>
<keyword evidence="1" id="KW-0472">Membrane</keyword>
<evidence type="ECO:0000313" key="4">
    <source>
        <dbReference type="Proteomes" id="UP000054639"/>
    </source>
</evidence>
<dbReference type="EMBL" id="UGOW01000002">
    <property type="protein sequence ID" value="STY82969.1"/>
    <property type="molecule type" value="Genomic_DNA"/>
</dbReference>
<dbReference type="AlphaFoldDB" id="A0A378P8V1"/>
<evidence type="ECO:0000313" key="5">
    <source>
        <dbReference type="Proteomes" id="UP000254230"/>
    </source>
</evidence>
<protein>
    <submittedName>
        <fullName evidence="3">Uncharacterized protein</fullName>
    </submittedName>
</protein>